<evidence type="ECO:0000313" key="3">
    <source>
        <dbReference type="EMBL" id="EGC18453.1"/>
    </source>
</evidence>
<keyword evidence="1" id="KW-0472">Membrane</keyword>
<feature type="transmembrane region" description="Helical" evidence="1">
    <location>
        <begin position="65"/>
        <end position="85"/>
    </location>
</feature>
<feature type="transmembrane region" description="Helical" evidence="1">
    <location>
        <begin position="261"/>
        <end position="279"/>
    </location>
</feature>
<dbReference type="SUPFAM" id="SSF103481">
    <property type="entry name" value="Multidrug resistance efflux transporter EmrE"/>
    <property type="match status" value="1"/>
</dbReference>
<feature type="transmembrane region" description="Helical" evidence="1">
    <location>
        <begin position="171"/>
        <end position="191"/>
    </location>
</feature>
<proteinExistence type="predicted"/>
<dbReference type="STRING" id="888741.HMPREF9098_0115"/>
<evidence type="ECO:0000313" key="4">
    <source>
        <dbReference type="Proteomes" id="UP000004088"/>
    </source>
</evidence>
<dbReference type="GO" id="GO:0016020">
    <property type="term" value="C:membrane"/>
    <property type="evidence" value="ECO:0007669"/>
    <property type="project" value="InterPro"/>
</dbReference>
<keyword evidence="4" id="KW-1185">Reference proteome</keyword>
<sequence length="283" mass="31073">MLFLIFSVLASVSVSLLLKFARARSLSIEQMVACNYWVAIALTLLFLQPDIALTAQSAQFSSAALWLLLGILLPSVFVAMGRAVASAGIIKSDAAQRLSLFLPVLAAFTLFGEAIVPHRLAGLVLAMLALCGVLYKPEKSQPRSSWWLLAVWLGYGIIDILFKQLSKQGTAFAGSLLMVFSLAAVLMLAYLWRRKTQWHRWNVLAGMLLGVLNFLNILFYIKAHQAFKESPTLVFAGMNMGVIVLGTLAGAFVFRERVNPYNWAGIVLALAAIACLYYGQSFF</sequence>
<dbReference type="InterPro" id="IPR037185">
    <property type="entry name" value="EmrE-like"/>
</dbReference>
<evidence type="ECO:0000256" key="1">
    <source>
        <dbReference type="SAM" id="Phobius"/>
    </source>
</evidence>
<reference evidence="3 4" key="1">
    <citation type="submission" date="2011-01" db="EMBL/GenBank/DDBJ databases">
        <authorList>
            <person name="Muzny D."/>
            <person name="Qin X."/>
            <person name="Deng J."/>
            <person name="Jiang H."/>
            <person name="Liu Y."/>
            <person name="Qu J."/>
            <person name="Song X.-Z."/>
            <person name="Zhang L."/>
            <person name="Thornton R."/>
            <person name="Coyle M."/>
            <person name="Francisco L."/>
            <person name="Jackson L."/>
            <person name="Javaid M."/>
            <person name="Korchina V."/>
            <person name="Kovar C."/>
            <person name="Mata R."/>
            <person name="Mathew T."/>
            <person name="Ngo R."/>
            <person name="Nguyen L."/>
            <person name="Nguyen N."/>
            <person name="Okwuonu G."/>
            <person name="Ongeri F."/>
            <person name="Pham C."/>
            <person name="Simmons D."/>
            <person name="Wilczek-Boney K."/>
            <person name="Hale W."/>
            <person name="Jakkamsetti A."/>
            <person name="Pham P."/>
            <person name="Ruth R."/>
            <person name="San Lucas F."/>
            <person name="Warren J."/>
            <person name="Zhang J."/>
            <person name="Zhao Z."/>
            <person name="Zhou C."/>
            <person name="Zhu D."/>
            <person name="Lee S."/>
            <person name="Bess C."/>
            <person name="Blankenburg K."/>
            <person name="Forbes L."/>
            <person name="Fu Q."/>
            <person name="Gubbala S."/>
            <person name="Hirani K."/>
            <person name="Jayaseelan J.C."/>
            <person name="Lara F."/>
            <person name="Munidasa M."/>
            <person name="Palculict T."/>
            <person name="Patil S."/>
            <person name="Pu L.-L."/>
            <person name="Saada N."/>
            <person name="Tang L."/>
            <person name="Weissenberger G."/>
            <person name="Zhu Y."/>
            <person name="Hemphill L."/>
            <person name="Shang Y."/>
            <person name="Youmans B."/>
            <person name="Ayvaz T."/>
            <person name="Ross M."/>
            <person name="Santibanez J."/>
            <person name="Aqrawi P."/>
            <person name="Gross S."/>
            <person name="Joshi V."/>
            <person name="Fowler G."/>
            <person name="Nazareth L."/>
            <person name="Reid J."/>
            <person name="Worley K."/>
            <person name="Petrosino J."/>
            <person name="Highlander S."/>
            <person name="Gibbs R."/>
        </authorList>
    </citation>
    <scope>NUCLEOTIDE SEQUENCE [LARGE SCALE GENOMIC DNA]</scope>
    <source>
        <strain evidence="3 4">ATCC 33394</strain>
    </source>
</reference>
<feature type="transmembrane region" description="Helical" evidence="1">
    <location>
        <begin position="233"/>
        <end position="254"/>
    </location>
</feature>
<keyword evidence="1" id="KW-0812">Transmembrane</keyword>
<dbReference type="Pfam" id="PF00892">
    <property type="entry name" value="EamA"/>
    <property type="match status" value="1"/>
</dbReference>
<dbReference type="Gene3D" id="1.10.3730.20">
    <property type="match status" value="1"/>
</dbReference>
<keyword evidence="1" id="KW-1133">Transmembrane helix</keyword>
<name>F0EW81_9NEIS</name>
<feature type="transmembrane region" description="Helical" evidence="1">
    <location>
        <begin position="146"/>
        <end position="165"/>
    </location>
</feature>
<dbReference type="EMBL" id="AEWV01000003">
    <property type="protein sequence ID" value="EGC18453.1"/>
    <property type="molecule type" value="Genomic_DNA"/>
</dbReference>
<dbReference type="AlphaFoldDB" id="F0EW81"/>
<protein>
    <submittedName>
        <fullName evidence="3">Putative membrane protein</fullName>
    </submittedName>
</protein>
<feature type="transmembrane region" description="Helical" evidence="1">
    <location>
        <begin position="33"/>
        <end position="53"/>
    </location>
</feature>
<feature type="transmembrane region" description="Helical" evidence="1">
    <location>
        <begin position="105"/>
        <end position="134"/>
    </location>
</feature>
<dbReference type="Proteomes" id="UP000004088">
    <property type="component" value="Unassembled WGS sequence"/>
</dbReference>
<accession>F0EW81</accession>
<comment type="caution">
    <text evidence="3">The sequence shown here is derived from an EMBL/GenBank/DDBJ whole genome shotgun (WGS) entry which is preliminary data.</text>
</comment>
<evidence type="ECO:0000259" key="2">
    <source>
        <dbReference type="Pfam" id="PF00892"/>
    </source>
</evidence>
<gene>
    <name evidence="3" type="ORF">HMPREF9098_0115</name>
</gene>
<dbReference type="RefSeq" id="WP_003780921.1">
    <property type="nucleotide sequence ID" value="NZ_GL870929.1"/>
</dbReference>
<dbReference type="HOGENOM" id="CLU_062241_0_0_4"/>
<feature type="transmembrane region" description="Helical" evidence="1">
    <location>
        <begin position="203"/>
        <end position="221"/>
    </location>
</feature>
<organism evidence="3 4">
    <name type="scientific">Kingella denitrificans ATCC 33394</name>
    <dbReference type="NCBI Taxonomy" id="888741"/>
    <lineage>
        <taxon>Bacteria</taxon>
        <taxon>Pseudomonadati</taxon>
        <taxon>Pseudomonadota</taxon>
        <taxon>Betaproteobacteria</taxon>
        <taxon>Neisseriales</taxon>
        <taxon>Neisseriaceae</taxon>
        <taxon>Kingella</taxon>
    </lineage>
</organism>
<feature type="domain" description="EamA" evidence="2">
    <location>
        <begin position="146"/>
        <end position="277"/>
    </location>
</feature>
<dbReference type="InterPro" id="IPR000620">
    <property type="entry name" value="EamA_dom"/>
</dbReference>